<organism evidence="2 3">
    <name type="scientific">Anaerostipes hadrus</name>
    <dbReference type="NCBI Taxonomy" id="649756"/>
    <lineage>
        <taxon>Bacteria</taxon>
        <taxon>Bacillati</taxon>
        <taxon>Bacillota</taxon>
        <taxon>Clostridia</taxon>
        <taxon>Lachnospirales</taxon>
        <taxon>Lachnospiraceae</taxon>
        <taxon>Anaerostipes</taxon>
    </lineage>
</organism>
<evidence type="ECO:0000313" key="4">
    <source>
        <dbReference type="Proteomes" id="UP000188159"/>
    </source>
</evidence>
<dbReference type="InterPro" id="IPR008003">
    <property type="entry name" value="DUF739"/>
</dbReference>
<reference evidence="2 3" key="1">
    <citation type="submission" date="2015-09" db="EMBL/GenBank/DDBJ databases">
        <authorList>
            <consortium name="Pathogen Informatics"/>
        </authorList>
    </citation>
    <scope>NUCLEOTIDE SEQUENCE [LARGE SCALE GENOMIC DNA]</scope>
    <source>
        <strain evidence="2 3">2789STDY5834908</strain>
    </source>
</reference>
<sequence length="77" mass="9023">MTDSKELRRLIEEKGFKLKYVAERLGLSSYGLSLKIDNKQEFKTSEVSALCELLEIKSLEQKEKIFFNLKDDYKSTK</sequence>
<dbReference type="EMBL" id="CP012098">
    <property type="protein sequence ID" value="AQP38614.1"/>
    <property type="molecule type" value="Genomic_DNA"/>
</dbReference>
<dbReference type="EMBL" id="CZAU01000020">
    <property type="protein sequence ID" value="CUP73432.1"/>
    <property type="molecule type" value="Genomic_DNA"/>
</dbReference>
<evidence type="ECO:0000313" key="1">
    <source>
        <dbReference type="EMBL" id="AQP38614.1"/>
    </source>
</evidence>
<accession>A0A174QJI6</accession>
<dbReference type="OrthoDB" id="1912087at2"/>
<dbReference type="Proteomes" id="UP000188159">
    <property type="component" value="Chromosome"/>
</dbReference>
<dbReference type="Pfam" id="PF05339">
    <property type="entry name" value="DUF739"/>
    <property type="match status" value="1"/>
</dbReference>
<proteinExistence type="predicted"/>
<dbReference type="AlphaFoldDB" id="A0A174QJI6"/>
<evidence type="ECO:0000313" key="3">
    <source>
        <dbReference type="Proteomes" id="UP000095564"/>
    </source>
</evidence>
<protein>
    <submittedName>
        <fullName evidence="1">XRE family transcriptional regulator</fullName>
    </submittedName>
</protein>
<dbReference type="InterPro" id="IPR010982">
    <property type="entry name" value="Lambda_DNA-bd_dom_sf"/>
</dbReference>
<reference evidence="1 4" key="2">
    <citation type="journal article" date="2016" name="Sci. Rep.">
        <title>Accelerated dysbiosis of gut microbiota during aggravation of DSS-induced colitis by a butyrate-producing bacterium.</title>
        <authorList>
            <person name="Zhang Q."/>
            <person name="Wu Y."/>
            <person name="Wang J."/>
            <person name="Wu G."/>
            <person name="Long W."/>
            <person name="Xue Z."/>
            <person name="Wang L."/>
            <person name="Zhang X."/>
            <person name="Pang X."/>
            <person name="Zhao Y."/>
            <person name="Zhao L."/>
            <person name="Zhang C."/>
        </authorList>
    </citation>
    <scope>NUCLEOTIDE SEQUENCE [LARGE SCALE GENOMIC DNA]</scope>
    <source>
        <strain evidence="1 4">BPB5</strain>
    </source>
</reference>
<gene>
    <name evidence="1" type="ORF">DO83_02700</name>
    <name evidence="2" type="ORF">ERS852520_02046</name>
</gene>
<evidence type="ECO:0000313" key="2">
    <source>
        <dbReference type="EMBL" id="CUP73432.1"/>
    </source>
</evidence>
<name>A0A174QJI6_ANAHA</name>
<dbReference type="GO" id="GO:0003677">
    <property type="term" value="F:DNA binding"/>
    <property type="evidence" value="ECO:0007669"/>
    <property type="project" value="InterPro"/>
</dbReference>
<dbReference type="Proteomes" id="UP000095564">
    <property type="component" value="Unassembled WGS sequence"/>
</dbReference>
<dbReference type="SUPFAM" id="SSF47413">
    <property type="entry name" value="lambda repressor-like DNA-binding domains"/>
    <property type="match status" value="1"/>
</dbReference>